<gene>
    <name evidence="9" type="ORF">ACFOD6_08270</name>
</gene>
<evidence type="ECO:0000256" key="3">
    <source>
        <dbReference type="ARBA" id="ARBA00022448"/>
    </source>
</evidence>
<dbReference type="InterPro" id="IPR007208">
    <property type="entry name" value="MrpF/PhaF-like"/>
</dbReference>
<keyword evidence="7 8" id="KW-0472">Membrane</keyword>
<proteinExistence type="inferred from homology"/>
<dbReference type="PANTHER" id="PTHR34702">
    <property type="entry name" value="NA(+)/H(+) ANTIPORTER SUBUNIT F1"/>
    <property type="match status" value="1"/>
</dbReference>
<dbReference type="RefSeq" id="WP_197647014.1">
    <property type="nucleotide sequence ID" value="NZ_JAEACP010000022.1"/>
</dbReference>
<reference evidence="10" key="1">
    <citation type="journal article" date="2019" name="Int. J. Syst. Evol. Microbiol.">
        <title>The Global Catalogue of Microorganisms (GCM) 10K type strain sequencing project: providing services to taxonomists for standard genome sequencing and annotation.</title>
        <authorList>
            <consortium name="The Broad Institute Genomics Platform"/>
            <consortium name="The Broad Institute Genome Sequencing Center for Infectious Disease"/>
            <person name="Wu L."/>
            <person name="Ma J."/>
        </authorList>
    </citation>
    <scope>NUCLEOTIDE SEQUENCE [LARGE SCALE GENOMIC DNA]</scope>
    <source>
        <strain evidence="10">KCTC 62102</strain>
    </source>
</reference>
<keyword evidence="6 8" id="KW-1133">Transmembrane helix</keyword>
<keyword evidence="3" id="KW-0813">Transport</keyword>
<dbReference type="EMBL" id="JBHRSM010000015">
    <property type="protein sequence ID" value="MFC3086041.1"/>
    <property type="molecule type" value="Genomic_DNA"/>
</dbReference>
<comment type="similarity">
    <text evidence="2">Belongs to the CPA3 antiporters (TC 2.A.63) subunit F family.</text>
</comment>
<evidence type="ECO:0000256" key="6">
    <source>
        <dbReference type="ARBA" id="ARBA00022989"/>
    </source>
</evidence>
<evidence type="ECO:0000256" key="4">
    <source>
        <dbReference type="ARBA" id="ARBA00022475"/>
    </source>
</evidence>
<dbReference type="NCBIfam" id="NF004812">
    <property type="entry name" value="PRK06161.1"/>
    <property type="match status" value="1"/>
</dbReference>
<sequence>MILPHALTLFLACIALSLVLNLWRLLTAPTLTDRILTLDTMAVNAIALVVAWGIRAGTGLYLEIAVLFSLTGFVGTVAYCKYLLRGSIIE</sequence>
<feature type="transmembrane region" description="Helical" evidence="8">
    <location>
        <begin position="6"/>
        <end position="23"/>
    </location>
</feature>
<evidence type="ECO:0000256" key="2">
    <source>
        <dbReference type="ARBA" id="ARBA00009212"/>
    </source>
</evidence>
<protein>
    <submittedName>
        <fullName evidence="9">K+/H+ antiporter subunit F</fullName>
    </submittedName>
</protein>
<keyword evidence="5 8" id="KW-0812">Transmembrane</keyword>
<name>A0ABV7DTC0_9RHOB</name>
<comment type="caution">
    <text evidence="9">The sequence shown here is derived from an EMBL/GenBank/DDBJ whole genome shotgun (WGS) entry which is preliminary data.</text>
</comment>
<evidence type="ECO:0000256" key="7">
    <source>
        <dbReference type="ARBA" id="ARBA00023136"/>
    </source>
</evidence>
<accession>A0ABV7DTC0</accession>
<evidence type="ECO:0000313" key="10">
    <source>
        <dbReference type="Proteomes" id="UP001595445"/>
    </source>
</evidence>
<evidence type="ECO:0000313" key="9">
    <source>
        <dbReference type="EMBL" id="MFC3086041.1"/>
    </source>
</evidence>
<comment type="subcellular location">
    <subcellularLocation>
        <location evidence="1">Cell membrane</location>
        <topology evidence="1">Multi-pass membrane protein</topology>
    </subcellularLocation>
</comment>
<organism evidence="9 10">
    <name type="scientific">Tabrizicola soli</name>
    <dbReference type="NCBI Taxonomy" id="2185115"/>
    <lineage>
        <taxon>Bacteria</taxon>
        <taxon>Pseudomonadati</taxon>
        <taxon>Pseudomonadota</taxon>
        <taxon>Alphaproteobacteria</taxon>
        <taxon>Rhodobacterales</taxon>
        <taxon>Paracoccaceae</taxon>
        <taxon>Tabrizicola</taxon>
    </lineage>
</organism>
<evidence type="ECO:0000256" key="8">
    <source>
        <dbReference type="SAM" id="Phobius"/>
    </source>
</evidence>
<keyword evidence="10" id="KW-1185">Reference proteome</keyword>
<feature type="transmembrane region" description="Helical" evidence="8">
    <location>
        <begin position="60"/>
        <end position="84"/>
    </location>
</feature>
<dbReference type="Pfam" id="PF04066">
    <property type="entry name" value="MrpF_PhaF"/>
    <property type="match status" value="1"/>
</dbReference>
<keyword evidence="4" id="KW-1003">Cell membrane</keyword>
<dbReference type="Proteomes" id="UP001595445">
    <property type="component" value="Unassembled WGS sequence"/>
</dbReference>
<evidence type="ECO:0000256" key="1">
    <source>
        <dbReference type="ARBA" id="ARBA00004651"/>
    </source>
</evidence>
<dbReference type="PANTHER" id="PTHR34702:SF1">
    <property type="entry name" value="NA(+)_H(+) ANTIPORTER SUBUNIT F"/>
    <property type="match status" value="1"/>
</dbReference>
<feature type="transmembrane region" description="Helical" evidence="8">
    <location>
        <begin position="35"/>
        <end position="54"/>
    </location>
</feature>
<evidence type="ECO:0000256" key="5">
    <source>
        <dbReference type="ARBA" id="ARBA00022692"/>
    </source>
</evidence>